<evidence type="ECO:0000313" key="3">
    <source>
        <dbReference type="EMBL" id="CUU54639.1"/>
    </source>
</evidence>
<dbReference type="InterPro" id="IPR035959">
    <property type="entry name" value="RutC-like_sf"/>
</dbReference>
<feature type="region of interest" description="Disordered" evidence="2">
    <location>
        <begin position="154"/>
        <end position="173"/>
    </location>
</feature>
<protein>
    <submittedName>
        <fullName evidence="3">Enamine deaminase RidA, house cleaning of reactive enamine intermediates, YjgF/YER057c/UK114 family</fullName>
    </submittedName>
</protein>
<dbReference type="AlphaFoldDB" id="A0A0S4QHM3"/>
<dbReference type="PANTHER" id="PTHR11803:SF58">
    <property type="entry name" value="PROTEIN HMF1-RELATED"/>
    <property type="match status" value="1"/>
</dbReference>
<dbReference type="SUPFAM" id="SSF55298">
    <property type="entry name" value="YjgF-like"/>
    <property type="match status" value="1"/>
</dbReference>
<gene>
    <name evidence="3" type="ORF">Ga0074812_103129</name>
</gene>
<dbReference type="CDD" id="cd00448">
    <property type="entry name" value="YjgF_YER057c_UK114_family"/>
    <property type="match status" value="1"/>
</dbReference>
<keyword evidence="4" id="KW-1185">Reference proteome</keyword>
<accession>A0A0S4QHM3</accession>
<reference evidence="4" key="1">
    <citation type="submission" date="2015-11" db="EMBL/GenBank/DDBJ databases">
        <authorList>
            <person name="Varghese N."/>
        </authorList>
    </citation>
    <scope>NUCLEOTIDE SEQUENCE [LARGE SCALE GENOMIC DNA]</scope>
    <source>
        <strain evidence="4">DSM 45899</strain>
    </source>
</reference>
<dbReference type="Pfam" id="PF01042">
    <property type="entry name" value="Ribonuc_L-PSP"/>
    <property type="match status" value="1"/>
</dbReference>
<proteinExistence type="inferred from homology"/>
<evidence type="ECO:0000256" key="2">
    <source>
        <dbReference type="SAM" id="MobiDB-lite"/>
    </source>
</evidence>
<dbReference type="PANTHER" id="PTHR11803">
    <property type="entry name" value="2-IMINOBUTANOATE/2-IMINOPROPANOATE DEAMINASE RIDA"/>
    <property type="match status" value="1"/>
</dbReference>
<dbReference type="Gene3D" id="3.30.1330.40">
    <property type="entry name" value="RutC-like"/>
    <property type="match status" value="1"/>
</dbReference>
<dbReference type="GO" id="GO:0019239">
    <property type="term" value="F:deaminase activity"/>
    <property type="evidence" value="ECO:0007669"/>
    <property type="project" value="TreeGrafter"/>
</dbReference>
<comment type="similarity">
    <text evidence="1">Belongs to the RutC family.</text>
</comment>
<dbReference type="EMBL" id="FAOZ01000003">
    <property type="protein sequence ID" value="CUU54639.1"/>
    <property type="molecule type" value="Genomic_DNA"/>
</dbReference>
<dbReference type="RefSeq" id="WP_091272341.1">
    <property type="nucleotide sequence ID" value="NZ_FAOZ01000003.1"/>
</dbReference>
<evidence type="ECO:0000256" key="1">
    <source>
        <dbReference type="ARBA" id="ARBA00010552"/>
    </source>
</evidence>
<name>A0A0S4QHM3_9ACTN</name>
<organism evidence="3 4">
    <name type="scientific">Parafrankia irregularis</name>
    <dbReference type="NCBI Taxonomy" id="795642"/>
    <lineage>
        <taxon>Bacteria</taxon>
        <taxon>Bacillati</taxon>
        <taxon>Actinomycetota</taxon>
        <taxon>Actinomycetes</taxon>
        <taxon>Frankiales</taxon>
        <taxon>Frankiaceae</taxon>
        <taxon>Parafrankia</taxon>
    </lineage>
</organism>
<dbReference type="Proteomes" id="UP000198802">
    <property type="component" value="Unassembled WGS sequence"/>
</dbReference>
<evidence type="ECO:0000313" key="4">
    <source>
        <dbReference type="Proteomes" id="UP000198802"/>
    </source>
</evidence>
<sequence length="173" mass="18023">MSVDSATAEQTPPVAVPAHRPVDAVTVGLPSLGLYSHAVRAPRDHQLVCVSGQLSVTPDGVSVGVGDFDTQMRTVLGNLRSVLASAGAAPTDLLKMTTYLVSADLIDDFYRVRETVFADWFPDGVFPGNTLLVVSRLVRPEFLIEIEALAVAPDSPGPATTGPGAPAQASTDA</sequence>
<dbReference type="InterPro" id="IPR006175">
    <property type="entry name" value="YjgF/YER057c/UK114"/>
</dbReference>
<dbReference type="GO" id="GO:0005829">
    <property type="term" value="C:cytosol"/>
    <property type="evidence" value="ECO:0007669"/>
    <property type="project" value="TreeGrafter"/>
</dbReference>